<dbReference type="EMBL" id="BLKG01000106">
    <property type="protein sequence ID" value="GFF94984.1"/>
    <property type="molecule type" value="Genomic_DNA"/>
</dbReference>
<gene>
    <name evidence="1" type="ORF">IFM53868_07789</name>
</gene>
<keyword evidence="2" id="KW-1185">Reference proteome</keyword>
<dbReference type="Proteomes" id="UP000465266">
    <property type="component" value="Unassembled WGS sequence"/>
</dbReference>
<evidence type="ECO:0000313" key="2">
    <source>
        <dbReference type="Proteomes" id="UP000465266"/>
    </source>
</evidence>
<protein>
    <submittedName>
        <fullName evidence="1">Uncharacterized protein</fullName>
    </submittedName>
</protein>
<reference evidence="1 2" key="1">
    <citation type="submission" date="2020-01" db="EMBL/GenBank/DDBJ databases">
        <title>Draft genome sequence of Aspergillus udagawae IFM 53868.</title>
        <authorList>
            <person name="Takahashi H."/>
            <person name="Yaguchi T."/>
        </authorList>
    </citation>
    <scope>NUCLEOTIDE SEQUENCE [LARGE SCALE GENOMIC DNA]</scope>
    <source>
        <strain evidence="1 2">IFM 53868</strain>
    </source>
</reference>
<comment type="caution">
    <text evidence="1">The sequence shown here is derived from an EMBL/GenBank/DDBJ whole genome shotgun (WGS) entry which is preliminary data.</text>
</comment>
<evidence type="ECO:0000313" key="1">
    <source>
        <dbReference type="EMBL" id="GFF94984.1"/>
    </source>
</evidence>
<accession>A0ABQ1B9S6</accession>
<sequence>MEQPCPKETPSLQPHARFIRIAARALANKNIPVVEYGQQIQWRHGEPVVLLLVEWAVPDALLSLSSQILSDCGIPCVAPSTNVIGRYGQWERVAIIHKLNERSPIYLYPLSLVGFALRDTVKVTSTFDPTLWILTPKPRMYMQSLIRHLLDHPVGDRFRVRVQDDLLSFISFYVLGDKPLDTKNGECDDDESEEDFQKRVDNAVRRMKTWDWGADENNYLRIAESVCKILCVHRSLKQRANCSMHLVQLANPREQLLLWFFRVTLKIHVKFVFSKPIHKHLNVANIASSLLDALRTGGFSQERPSFDLREDEDGGCNDRD</sequence>
<proteinExistence type="predicted"/>
<organism evidence="1 2">
    <name type="scientific">Aspergillus udagawae</name>
    <dbReference type="NCBI Taxonomy" id="91492"/>
    <lineage>
        <taxon>Eukaryota</taxon>
        <taxon>Fungi</taxon>
        <taxon>Dikarya</taxon>
        <taxon>Ascomycota</taxon>
        <taxon>Pezizomycotina</taxon>
        <taxon>Eurotiomycetes</taxon>
        <taxon>Eurotiomycetidae</taxon>
        <taxon>Eurotiales</taxon>
        <taxon>Aspergillaceae</taxon>
        <taxon>Aspergillus</taxon>
        <taxon>Aspergillus subgen. Fumigati</taxon>
    </lineage>
</organism>
<name>A0ABQ1B9S6_9EURO</name>